<feature type="transmembrane region" description="Helical" evidence="1">
    <location>
        <begin position="51"/>
        <end position="69"/>
    </location>
</feature>
<gene>
    <name evidence="2" type="ORF">PAUS00366_LOCUS21344</name>
</gene>
<name>A0A7S4AVQ7_9STRA</name>
<proteinExistence type="predicted"/>
<sequence length="117" mass="13712">MNAIVLSLSLHIYTYIDYGNWIENQLWQIDDDNHDFCNRKQIKGNDVSSKMLLSVLLSVYIFISCWYCSTVAYRPLLSILCLYRFVSCRYYFNSSLQISNPNAYFSNLFVVAYSPSQ</sequence>
<reference evidence="2" key="1">
    <citation type="submission" date="2021-01" db="EMBL/GenBank/DDBJ databases">
        <authorList>
            <person name="Corre E."/>
            <person name="Pelletier E."/>
            <person name="Niang G."/>
            <person name="Scheremetjew M."/>
            <person name="Finn R."/>
            <person name="Kale V."/>
            <person name="Holt S."/>
            <person name="Cochrane G."/>
            <person name="Meng A."/>
            <person name="Brown T."/>
            <person name="Cohen L."/>
        </authorList>
    </citation>
    <scope>NUCLEOTIDE SEQUENCE</scope>
    <source>
        <strain evidence="2">10249 10 AB</strain>
    </source>
</reference>
<evidence type="ECO:0000313" key="2">
    <source>
        <dbReference type="EMBL" id="CAE0728560.1"/>
    </source>
</evidence>
<protein>
    <submittedName>
        <fullName evidence="2">Uncharacterized protein</fullName>
    </submittedName>
</protein>
<dbReference type="AlphaFoldDB" id="A0A7S4AVQ7"/>
<keyword evidence="1" id="KW-0812">Transmembrane</keyword>
<organism evidence="2">
    <name type="scientific">Pseudo-nitzschia australis</name>
    <dbReference type="NCBI Taxonomy" id="44445"/>
    <lineage>
        <taxon>Eukaryota</taxon>
        <taxon>Sar</taxon>
        <taxon>Stramenopiles</taxon>
        <taxon>Ochrophyta</taxon>
        <taxon>Bacillariophyta</taxon>
        <taxon>Bacillariophyceae</taxon>
        <taxon>Bacillariophycidae</taxon>
        <taxon>Bacillariales</taxon>
        <taxon>Bacillariaceae</taxon>
        <taxon>Pseudo-nitzschia</taxon>
    </lineage>
</organism>
<keyword evidence="1" id="KW-1133">Transmembrane helix</keyword>
<keyword evidence="1" id="KW-0472">Membrane</keyword>
<evidence type="ECO:0000256" key="1">
    <source>
        <dbReference type="SAM" id="Phobius"/>
    </source>
</evidence>
<dbReference type="EMBL" id="HBIX01032363">
    <property type="protein sequence ID" value="CAE0728560.1"/>
    <property type="molecule type" value="Transcribed_RNA"/>
</dbReference>
<accession>A0A7S4AVQ7</accession>